<accession>A0ABQ7F092</accession>
<dbReference type="Proteomes" id="UP000266723">
    <property type="component" value="Unassembled WGS sequence"/>
</dbReference>
<keyword evidence="3" id="KW-1185">Reference proteome</keyword>
<evidence type="ECO:0000256" key="1">
    <source>
        <dbReference type="SAM" id="MobiDB-lite"/>
    </source>
</evidence>
<name>A0ABQ7F092_BRACR</name>
<gene>
    <name evidence="2" type="ORF">DY000_02051420</name>
</gene>
<reference evidence="2 3" key="1">
    <citation type="journal article" date="2020" name="BMC Genomics">
        <title>Intraspecific diversification of the crop wild relative Brassica cretica Lam. using demographic model selection.</title>
        <authorList>
            <person name="Kioukis A."/>
            <person name="Michalopoulou V.A."/>
            <person name="Briers L."/>
            <person name="Pirintsos S."/>
            <person name="Studholme D.J."/>
            <person name="Pavlidis P."/>
            <person name="Sarris P.F."/>
        </authorList>
    </citation>
    <scope>NUCLEOTIDE SEQUENCE [LARGE SCALE GENOMIC DNA]</scope>
    <source>
        <strain evidence="3">cv. PFS-1207/04</strain>
    </source>
</reference>
<dbReference type="EMBL" id="QGKV02000297">
    <property type="protein sequence ID" value="KAF3609308.1"/>
    <property type="molecule type" value="Genomic_DNA"/>
</dbReference>
<comment type="caution">
    <text evidence="2">The sequence shown here is derived from an EMBL/GenBank/DDBJ whole genome shotgun (WGS) entry which is preliminary data.</text>
</comment>
<organism evidence="2 3">
    <name type="scientific">Brassica cretica</name>
    <name type="common">Mustard</name>
    <dbReference type="NCBI Taxonomy" id="69181"/>
    <lineage>
        <taxon>Eukaryota</taxon>
        <taxon>Viridiplantae</taxon>
        <taxon>Streptophyta</taxon>
        <taxon>Embryophyta</taxon>
        <taxon>Tracheophyta</taxon>
        <taxon>Spermatophyta</taxon>
        <taxon>Magnoliopsida</taxon>
        <taxon>eudicotyledons</taxon>
        <taxon>Gunneridae</taxon>
        <taxon>Pentapetalae</taxon>
        <taxon>rosids</taxon>
        <taxon>malvids</taxon>
        <taxon>Brassicales</taxon>
        <taxon>Brassicaceae</taxon>
        <taxon>Brassiceae</taxon>
        <taxon>Brassica</taxon>
    </lineage>
</organism>
<sequence length="85" mass="9685">MEALTQISRGATAIAIVPNRAVLLGLIKPHRLINPARLTGADKTTVERLYRPAEKPEEMETTTEDGEHERNIRKKKKKKLKLRED</sequence>
<evidence type="ECO:0000313" key="2">
    <source>
        <dbReference type="EMBL" id="KAF3609308.1"/>
    </source>
</evidence>
<proteinExistence type="predicted"/>
<evidence type="ECO:0008006" key="4">
    <source>
        <dbReference type="Google" id="ProtNLM"/>
    </source>
</evidence>
<protein>
    <recommendedName>
        <fullName evidence="4">Nop domain-containing protein</fullName>
    </recommendedName>
</protein>
<evidence type="ECO:0000313" key="3">
    <source>
        <dbReference type="Proteomes" id="UP000266723"/>
    </source>
</evidence>
<feature type="region of interest" description="Disordered" evidence="1">
    <location>
        <begin position="50"/>
        <end position="85"/>
    </location>
</feature>
<feature type="compositionally biased region" description="Basic residues" evidence="1">
    <location>
        <begin position="71"/>
        <end position="85"/>
    </location>
</feature>